<evidence type="ECO:0000313" key="2">
    <source>
        <dbReference type="Proteomes" id="UP000306628"/>
    </source>
</evidence>
<name>A0A5S4H243_9ACTN</name>
<keyword evidence="2" id="KW-1185">Reference proteome</keyword>
<gene>
    <name evidence="1" type="ORF">ETD85_02280</name>
</gene>
<protein>
    <submittedName>
        <fullName evidence="1">Uncharacterized protein</fullName>
    </submittedName>
</protein>
<dbReference type="RefSeq" id="WP_138687890.1">
    <property type="nucleotide sequence ID" value="NZ_JBHSAZ010000114.1"/>
</dbReference>
<sequence length="96" mass="10549">MTRFGSGFTCWIEQRLLREDRDDLTEAIGFLARTEGLSLDVAEHVATMTGTTASDVIAAYKADNSKWAGTQATLDRPDLAALDDHRDTIATCHYQG</sequence>
<dbReference type="AlphaFoldDB" id="A0A5S4H243"/>
<dbReference type="EMBL" id="VCKX01000004">
    <property type="protein sequence ID" value="TMR39216.1"/>
    <property type="molecule type" value="Genomic_DNA"/>
</dbReference>
<evidence type="ECO:0000313" key="1">
    <source>
        <dbReference type="EMBL" id="TMR39216.1"/>
    </source>
</evidence>
<comment type="caution">
    <text evidence="1">The sequence shown here is derived from an EMBL/GenBank/DDBJ whole genome shotgun (WGS) entry which is preliminary data.</text>
</comment>
<reference evidence="1 2" key="1">
    <citation type="submission" date="2019-05" db="EMBL/GenBank/DDBJ databases">
        <title>Draft genome sequence of Nonomuraea zeae DSM 100528.</title>
        <authorList>
            <person name="Saricaoglu S."/>
            <person name="Isik K."/>
        </authorList>
    </citation>
    <scope>NUCLEOTIDE SEQUENCE [LARGE SCALE GENOMIC DNA]</scope>
    <source>
        <strain evidence="1 2">DSM 100528</strain>
    </source>
</reference>
<dbReference type="OrthoDB" id="3538468at2"/>
<accession>A0A5S4H243</accession>
<proteinExistence type="predicted"/>
<organism evidence="1 2">
    <name type="scientific">Nonomuraea zeae</name>
    <dbReference type="NCBI Taxonomy" id="1642303"/>
    <lineage>
        <taxon>Bacteria</taxon>
        <taxon>Bacillati</taxon>
        <taxon>Actinomycetota</taxon>
        <taxon>Actinomycetes</taxon>
        <taxon>Streptosporangiales</taxon>
        <taxon>Streptosporangiaceae</taxon>
        <taxon>Nonomuraea</taxon>
    </lineage>
</organism>
<dbReference type="Proteomes" id="UP000306628">
    <property type="component" value="Unassembled WGS sequence"/>
</dbReference>